<evidence type="ECO:0000256" key="2">
    <source>
        <dbReference type="ARBA" id="ARBA00022605"/>
    </source>
</evidence>
<evidence type="ECO:0000259" key="6">
    <source>
        <dbReference type="Pfam" id="PF00389"/>
    </source>
</evidence>
<dbReference type="GO" id="GO:0016616">
    <property type="term" value="F:oxidoreductase activity, acting on the CH-OH group of donors, NAD or NADP as acceptor"/>
    <property type="evidence" value="ECO:0007669"/>
    <property type="project" value="InterPro"/>
</dbReference>
<dbReference type="CDD" id="cd12172">
    <property type="entry name" value="PGDH_like_2"/>
    <property type="match status" value="1"/>
</dbReference>
<evidence type="ECO:0000256" key="5">
    <source>
        <dbReference type="RuleBase" id="RU003719"/>
    </source>
</evidence>
<dbReference type="SUPFAM" id="SSF52283">
    <property type="entry name" value="Formate/glycerate dehydrogenase catalytic domain-like"/>
    <property type="match status" value="1"/>
</dbReference>
<dbReference type="InterPro" id="IPR029752">
    <property type="entry name" value="D-isomer_DH_CS1"/>
</dbReference>
<accession>A0A850C692</accession>
<evidence type="ECO:0000256" key="4">
    <source>
        <dbReference type="ARBA" id="ARBA00023027"/>
    </source>
</evidence>
<dbReference type="InterPro" id="IPR029753">
    <property type="entry name" value="D-isomer_DH_CS"/>
</dbReference>
<dbReference type="AlphaFoldDB" id="A0A850C692"/>
<dbReference type="Gene3D" id="3.40.50.720">
    <property type="entry name" value="NAD(P)-binding Rossmann-like Domain"/>
    <property type="match status" value="2"/>
</dbReference>
<dbReference type="PANTHER" id="PTHR42789">
    <property type="entry name" value="D-ISOMER SPECIFIC 2-HYDROXYACID DEHYDROGENASE FAMILY PROTEIN (AFU_ORTHOLOGUE AFUA_6G10090)"/>
    <property type="match status" value="1"/>
</dbReference>
<organism evidence="8 9">
    <name type="scientific">Glycomyces artemisiae</name>
    <dbReference type="NCBI Taxonomy" id="1076443"/>
    <lineage>
        <taxon>Bacteria</taxon>
        <taxon>Bacillati</taxon>
        <taxon>Actinomycetota</taxon>
        <taxon>Actinomycetes</taxon>
        <taxon>Glycomycetales</taxon>
        <taxon>Glycomycetaceae</taxon>
        <taxon>Glycomyces</taxon>
    </lineage>
</organism>
<dbReference type="PANTHER" id="PTHR42789:SF1">
    <property type="entry name" value="D-ISOMER SPECIFIC 2-HYDROXYACID DEHYDROGENASE FAMILY PROTEIN (AFU_ORTHOLOGUE AFUA_6G10090)"/>
    <property type="match status" value="1"/>
</dbReference>
<dbReference type="PROSITE" id="PS00671">
    <property type="entry name" value="D_2_HYDROXYACID_DH_3"/>
    <property type="match status" value="1"/>
</dbReference>
<dbReference type="SUPFAM" id="SSF51735">
    <property type="entry name" value="NAD(P)-binding Rossmann-fold domains"/>
    <property type="match status" value="1"/>
</dbReference>
<name>A0A850C692_9ACTN</name>
<evidence type="ECO:0000313" key="9">
    <source>
        <dbReference type="Proteomes" id="UP000574690"/>
    </source>
</evidence>
<dbReference type="Proteomes" id="UP000574690">
    <property type="component" value="Unassembled WGS sequence"/>
</dbReference>
<gene>
    <name evidence="8" type="ORF">HOQ43_09735</name>
</gene>
<comment type="similarity">
    <text evidence="1 5">Belongs to the D-isomer specific 2-hydroxyacid dehydrogenase family.</text>
</comment>
<feature type="domain" description="D-isomer specific 2-hydroxyacid dehydrogenase catalytic" evidence="6">
    <location>
        <begin position="35"/>
        <end position="309"/>
    </location>
</feature>
<dbReference type="PROSITE" id="PS00065">
    <property type="entry name" value="D_2_HYDROXYACID_DH_1"/>
    <property type="match status" value="1"/>
</dbReference>
<reference evidence="8 9" key="1">
    <citation type="submission" date="2020-05" db="EMBL/GenBank/DDBJ databases">
        <title>DNA-SIP metagenomic assembled genomes.</title>
        <authorList>
            <person name="Yu J."/>
        </authorList>
    </citation>
    <scope>NUCLEOTIDE SEQUENCE [LARGE SCALE GENOMIC DNA]</scope>
    <source>
        <strain evidence="8">Bin5.27</strain>
    </source>
</reference>
<proteinExistence type="inferred from homology"/>
<dbReference type="Pfam" id="PF02826">
    <property type="entry name" value="2-Hacid_dh_C"/>
    <property type="match status" value="1"/>
</dbReference>
<protein>
    <submittedName>
        <fullName evidence="8">Phosphoglycerate dehydrogenase</fullName>
    </submittedName>
</protein>
<dbReference type="Pfam" id="PF00389">
    <property type="entry name" value="2-Hacid_dh"/>
    <property type="match status" value="1"/>
</dbReference>
<keyword evidence="4" id="KW-0520">NAD</keyword>
<comment type="caution">
    <text evidence="8">The sequence shown here is derived from an EMBL/GenBank/DDBJ whole genome shotgun (WGS) entry which is preliminary data.</text>
</comment>
<dbReference type="InterPro" id="IPR006139">
    <property type="entry name" value="D-isomer_2_OHA_DH_cat_dom"/>
</dbReference>
<dbReference type="EMBL" id="JABFXE010000409">
    <property type="protein sequence ID" value="NUQ88728.1"/>
    <property type="molecule type" value="Genomic_DNA"/>
</dbReference>
<sequence>MRVLVTTPSFGAQSPDPWTVLTDAGIEAVRPAAAHPLDAAALAREAEGCDALIAGLDDVSGPVLASPTLKVIAKHGTGTDNIDVEAAAAQGITVVNAPGANAGGVADLTLALILAVARRLPEADASCRAGEWRRFPGLELAGKTLAILGYGRIGRAVAARALAFGLTVVAYDPYVGDFGPDVRPAALADALAAADIVSLHLPGGGGPILDRTALLSLREGAIVVNAARGDLVDETALAELLTSGHLRGAALDATAIEPLPTDSPLLTAPNLLLTPHIGAQTDLANRAMGIAVAEDVVRVLGGEAPRNPVPPKEGTTA</sequence>
<keyword evidence="3 5" id="KW-0560">Oxidoreductase</keyword>
<evidence type="ECO:0000256" key="3">
    <source>
        <dbReference type="ARBA" id="ARBA00023002"/>
    </source>
</evidence>
<dbReference type="GO" id="GO:0008652">
    <property type="term" value="P:amino acid biosynthetic process"/>
    <property type="evidence" value="ECO:0007669"/>
    <property type="project" value="UniProtKB-KW"/>
</dbReference>
<dbReference type="InterPro" id="IPR050857">
    <property type="entry name" value="D-2-hydroxyacid_DH"/>
</dbReference>
<evidence type="ECO:0000259" key="7">
    <source>
        <dbReference type="Pfam" id="PF02826"/>
    </source>
</evidence>
<evidence type="ECO:0000256" key="1">
    <source>
        <dbReference type="ARBA" id="ARBA00005854"/>
    </source>
</evidence>
<keyword evidence="2" id="KW-0028">Amino-acid biosynthesis</keyword>
<evidence type="ECO:0000313" key="8">
    <source>
        <dbReference type="EMBL" id="NUQ88728.1"/>
    </source>
</evidence>
<dbReference type="GO" id="GO:0051287">
    <property type="term" value="F:NAD binding"/>
    <property type="evidence" value="ECO:0007669"/>
    <property type="project" value="InterPro"/>
</dbReference>
<feature type="domain" description="D-isomer specific 2-hydroxyacid dehydrogenase NAD-binding" evidence="7">
    <location>
        <begin position="110"/>
        <end position="278"/>
    </location>
</feature>
<dbReference type="InterPro" id="IPR006140">
    <property type="entry name" value="D-isomer_DH_NAD-bd"/>
</dbReference>
<dbReference type="InterPro" id="IPR036291">
    <property type="entry name" value="NAD(P)-bd_dom_sf"/>
</dbReference>